<dbReference type="InterPro" id="IPR026960">
    <property type="entry name" value="RVT-Znf"/>
</dbReference>
<keyword evidence="3" id="KW-1185">Reference proteome</keyword>
<dbReference type="EMBL" id="JAWPEI010000001">
    <property type="protein sequence ID" value="KAK4740426.1"/>
    <property type="molecule type" value="Genomic_DNA"/>
</dbReference>
<protein>
    <recommendedName>
        <fullName evidence="1">Reverse transcriptase zinc-binding domain-containing protein</fullName>
    </recommendedName>
</protein>
<accession>A0AAV9MR23</accession>
<evidence type="ECO:0000313" key="2">
    <source>
        <dbReference type="EMBL" id="KAK4740426.1"/>
    </source>
</evidence>
<gene>
    <name evidence="2" type="ORF">R3W88_004123</name>
</gene>
<evidence type="ECO:0000259" key="1">
    <source>
        <dbReference type="Pfam" id="PF13966"/>
    </source>
</evidence>
<proteinExistence type="predicted"/>
<feature type="domain" description="Reverse transcriptase zinc-binding" evidence="1">
    <location>
        <begin position="9"/>
        <end position="72"/>
    </location>
</feature>
<evidence type="ECO:0000313" key="3">
    <source>
        <dbReference type="Proteomes" id="UP001311915"/>
    </source>
</evidence>
<reference evidence="2 3" key="1">
    <citation type="submission" date="2023-10" db="EMBL/GenBank/DDBJ databases">
        <title>Genome-Wide Identification Analysis in wild type Solanum Pinnatisectum Reveals Some Genes Defensing Phytophthora Infestans.</title>
        <authorList>
            <person name="Sun C."/>
        </authorList>
    </citation>
    <scope>NUCLEOTIDE SEQUENCE [LARGE SCALE GENOMIC DNA]</scope>
    <source>
        <strain evidence="2">LQN</strain>
        <tissue evidence="2">Leaf</tissue>
    </source>
</reference>
<organism evidence="2 3">
    <name type="scientific">Solanum pinnatisectum</name>
    <name type="common">tansyleaf nightshade</name>
    <dbReference type="NCBI Taxonomy" id="50273"/>
    <lineage>
        <taxon>Eukaryota</taxon>
        <taxon>Viridiplantae</taxon>
        <taxon>Streptophyta</taxon>
        <taxon>Embryophyta</taxon>
        <taxon>Tracheophyta</taxon>
        <taxon>Spermatophyta</taxon>
        <taxon>Magnoliopsida</taxon>
        <taxon>eudicotyledons</taxon>
        <taxon>Gunneridae</taxon>
        <taxon>Pentapetalae</taxon>
        <taxon>asterids</taxon>
        <taxon>lamiids</taxon>
        <taxon>Solanales</taxon>
        <taxon>Solanaceae</taxon>
        <taxon>Solanoideae</taxon>
        <taxon>Solaneae</taxon>
        <taxon>Solanum</taxon>
    </lineage>
</organism>
<dbReference type="AlphaFoldDB" id="A0AAV9MR23"/>
<sequence length="122" mass="14510">MRICSGEIDFKWLWKLHCPNKIKHFLWLCQHYRLPTRAYLNSIDVNKQCQICSTTKTIKHIFLECKPAMKLWEELRVLNATYSYTLEFLSLTNQKNEMKKPKNGFVNWKPPLVGYKLNTDGS</sequence>
<comment type="caution">
    <text evidence="2">The sequence shown here is derived from an EMBL/GenBank/DDBJ whole genome shotgun (WGS) entry which is preliminary data.</text>
</comment>
<name>A0AAV9MR23_9SOLN</name>
<dbReference type="Pfam" id="PF13966">
    <property type="entry name" value="zf-RVT"/>
    <property type="match status" value="1"/>
</dbReference>
<dbReference type="Proteomes" id="UP001311915">
    <property type="component" value="Unassembled WGS sequence"/>
</dbReference>